<reference evidence="3 4" key="1">
    <citation type="journal article" date="2011" name="Genome Res.">
        <title>Phylogeny-wide analysis of social amoeba genomes highlights ancient origins for complex intercellular communication.</title>
        <authorList>
            <person name="Heidel A.J."/>
            <person name="Lawal H.M."/>
            <person name="Felder M."/>
            <person name="Schilde C."/>
            <person name="Helps N.R."/>
            <person name="Tunggal B."/>
            <person name="Rivero F."/>
            <person name="John U."/>
            <person name="Schleicher M."/>
            <person name="Eichinger L."/>
            <person name="Platzer M."/>
            <person name="Noegel A.A."/>
            <person name="Schaap P."/>
            <person name="Gloeckner G."/>
        </authorList>
    </citation>
    <scope>NUCLEOTIDE SEQUENCE [LARGE SCALE GENOMIC DNA]</scope>
    <source>
        <strain evidence="4">ATCC 26659 / Pp 5 / PN500</strain>
    </source>
</reference>
<feature type="compositionally biased region" description="Low complexity" evidence="1">
    <location>
        <begin position="132"/>
        <end position="149"/>
    </location>
</feature>
<dbReference type="Pfam" id="PF13236">
    <property type="entry name" value="CLU"/>
    <property type="match status" value="1"/>
</dbReference>
<feature type="region of interest" description="Disordered" evidence="1">
    <location>
        <begin position="48"/>
        <end position="74"/>
    </location>
</feature>
<dbReference type="InParanoid" id="D3AWQ3"/>
<dbReference type="Gene3D" id="3.80.10.10">
    <property type="entry name" value="Ribonuclease Inhibitor"/>
    <property type="match status" value="1"/>
</dbReference>
<dbReference type="GO" id="GO:0003729">
    <property type="term" value="F:mRNA binding"/>
    <property type="evidence" value="ECO:0007669"/>
    <property type="project" value="TreeGrafter"/>
</dbReference>
<comment type="caution">
    <text evidence="3">The sequence shown here is derived from an EMBL/GenBank/DDBJ whole genome shotgun (WGS) entry which is preliminary data.</text>
</comment>
<dbReference type="RefSeq" id="XP_020438830.1">
    <property type="nucleotide sequence ID" value="XM_020571556.1"/>
</dbReference>
<dbReference type="GeneID" id="31356064"/>
<evidence type="ECO:0000313" key="4">
    <source>
        <dbReference type="Proteomes" id="UP000001396"/>
    </source>
</evidence>
<dbReference type="Proteomes" id="UP000001396">
    <property type="component" value="Unassembled WGS sequence"/>
</dbReference>
<gene>
    <name evidence="3" type="ORF">PPL_00531</name>
</gene>
<feature type="compositionally biased region" description="Polar residues" evidence="1">
    <location>
        <begin position="227"/>
        <end position="238"/>
    </location>
</feature>
<dbReference type="InterPro" id="IPR032675">
    <property type="entry name" value="LRR_dom_sf"/>
</dbReference>
<name>D3AWQ3_HETP5</name>
<dbReference type="InterPro" id="IPR025697">
    <property type="entry name" value="CLU_dom"/>
</dbReference>
<dbReference type="GO" id="GO:0048312">
    <property type="term" value="P:intracellular distribution of mitochondria"/>
    <property type="evidence" value="ECO:0007669"/>
    <property type="project" value="TreeGrafter"/>
</dbReference>
<dbReference type="PROSITE" id="PS51823">
    <property type="entry name" value="CLU"/>
    <property type="match status" value="1"/>
</dbReference>
<dbReference type="FunCoup" id="D3AWQ3">
    <property type="interactions" value="650"/>
</dbReference>
<sequence length="1542" mass="173614">MSDNNNNNNQQQKFNSVFAYWDGKDKRVQQSKVLLPHIRKPVAKVINVNSNNPTTTTSTTTTAANTNIPQNQPVQSVTQPTQTSLDQVVPSTNVVQSNNNEVVSVVEESKPVESTSSTSNGYDNVKKEETTSTEISTETSTETSTPKPKSGYENVEVKPVIETLQSPDTNNSNNNNNSNSNNNYGYDNVMKRSIDVSSGSSIQEDLVVGESSEVSVSTPVSGYANYTPHSTPVKSQYDNFGKSETPRELTADEQAEQIVRDAERDQMEMSRISASTYGSVYGGSMYTTSYGYGGDTTDDPYAIEDDEPEEDRCDISESALLHLESLCHENAYADLVYSESDRLDTESNTPSAEVSAPAARVTSNNYQLLPSPSNYYISTSAAPSGYSHPKFLTNKENLREKSVTDESLTSWNSEFQRILEMDDSLEKFERLASLEHDFVYAAESYGRIIISEHLLPDELKTIKPVSVGGIAGGEKYIVQGILFKFAVESDTYGLYGSDENAMKTAAHELNGCTSFLNCGIKGLHVPLMSYIDYRGFRLMALSLLPITKKTLVYGSSDAGQTVYTANTMFNHLFGSAAKVLNLKSHRVQDSSGDLKTIQGPIDIEGHVGTDGRFYLLDFARLSPPEPPIHRGAYLYRLLRLELVRTFTTPLCSDAFSPMSTISVENHNAEVKEAYDFLMTTIIPKLAITLDVKDSQAIEKMEFSKIFHSEGVNMRQIGQVRQYAQNEMVRRYLMTEALVRCLKSLTRELLRREMKKTHLPSDYPYRRVMVNFLNLIFGEGQATKTFWDQILKPKLEKKFKGIFNLPPKGVIELPVDRKMTFEKDTDLKSFLERGSTRTVLLKRFTASIGLVLSKQSKSEFYVSDSVTFVDPDIIEMRTQITRLNIIDYADGMSLYFKSQQLKKENNARNRLLSISKSRLEQSLHSMSTNYAAIFQLGNVIRLMARLDLNRKEDTYILAENTYLSLEKLRIDQNLLYQSKLFRAKTMLSRIPIAYHKKEVLVTCIDVLNEALGLTSNKCEATYYIAKAKKLLFDNNLPHQTQEEFDEIINHLESLLKEEPNNAKANFRLGEYSASCPKFNKKSPEEVSNYYNLAITEDNSLINKIEPTIKHTVWLFFPMTRSSPKLFDLVKTELSQLAKIAIPEQFQVLESDYPLFDSVGEQVKFSLLNAKEDSIRSIIRILKFKPNNLNLMKTAFQPQSPVFTDFINLTSLTSINLGRCTGVADYVIDTLATVNLKKLRFHNTEGITDTSIKTLAEKAPNLEVLDAGSCDVITGEHFSTLVASCPNIRKLALPKKVGFEAVQNCLHNLKKLVALDLLECEEIPNTFYSAAFKQSESIIKIRSTIGFPHFQLSRQNLTHMVTRHIHNEGMITLGGQSIPLMRSTITANHFFHQRAIHVFFYINHPLVKFRDYNTVERGSSWVKVGQMTIVEKPVFKITVHKLLRSSNTWDHEFNVPVPTIGFGPTSVFNVGYYGNTLKFNFGTVAVHGGIGYSLTMFNEAGTKVIFATNQRTLKLSSHFEIYEAVPSHWMYLVLSLSQMNVTLQ</sequence>
<protein>
    <recommendedName>
        <fullName evidence="2">Clu domain-containing protein</fullName>
    </recommendedName>
</protein>
<proteinExistence type="predicted"/>
<dbReference type="InterPro" id="IPR027523">
    <property type="entry name" value="CLU_prot"/>
</dbReference>
<dbReference type="SUPFAM" id="SSF52047">
    <property type="entry name" value="RNI-like"/>
    <property type="match status" value="1"/>
</dbReference>
<evidence type="ECO:0000256" key="1">
    <source>
        <dbReference type="SAM" id="MobiDB-lite"/>
    </source>
</evidence>
<dbReference type="InterPro" id="IPR033646">
    <property type="entry name" value="CLU-central"/>
</dbReference>
<feature type="compositionally biased region" description="Low complexity" evidence="1">
    <location>
        <begin position="170"/>
        <end position="183"/>
    </location>
</feature>
<feature type="region of interest" description="Disordered" evidence="1">
    <location>
        <begin position="227"/>
        <end position="250"/>
    </location>
</feature>
<feature type="region of interest" description="Disordered" evidence="1">
    <location>
        <begin position="105"/>
        <end position="187"/>
    </location>
</feature>
<feature type="domain" description="Clu" evidence="2">
    <location>
        <begin position="385"/>
        <end position="629"/>
    </location>
</feature>
<dbReference type="GO" id="GO:0005737">
    <property type="term" value="C:cytoplasm"/>
    <property type="evidence" value="ECO:0007669"/>
    <property type="project" value="TreeGrafter"/>
</dbReference>
<accession>D3AWQ3</accession>
<dbReference type="OMA" id="LTSWNSE"/>
<feature type="compositionally biased region" description="Low complexity" evidence="1">
    <location>
        <begin position="105"/>
        <end position="120"/>
    </location>
</feature>
<evidence type="ECO:0000259" key="2">
    <source>
        <dbReference type="PROSITE" id="PS51823"/>
    </source>
</evidence>
<dbReference type="Pfam" id="PF12807">
    <property type="entry name" value="eIF3_p135"/>
    <property type="match status" value="1"/>
</dbReference>
<evidence type="ECO:0000313" key="3">
    <source>
        <dbReference type="EMBL" id="EFA86726.1"/>
    </source>
</evidence>
<keyword evidence="4" id="KW-1185">Reference proteome</keyword>
<dbReference type="PANTHER" id="PTHR12601:SF11">
    <property type="entry name" value="CLU DOMAIN-CONTAINING PROTEIN"/>
    <property type="match status" value="1"/>
</dbReference>
<organism evidence="3 4">
    <name type="scientific">Heterostelium pallidum (strain ATCC 26659 / Pp 5 / PN500)</name>
    <name type="common">Cellular slime mold</name>
    <name type="synonym">Polysphondylium pallidum</name>
    <dbReference type="NCBI Taxonomy" id="670386"/>
    <lineage>
        <taxon>Eukaryota</taxon>
        <taxon>Amoebozoa</taxon>
        <taxon>Evosea</taxon>
        <taxon>Eumycetozoa</taxon>
        <taxon>Dictyostelia</taxon>
        <taxon>Acytosteliales</taxon>
        <taxon>Acytosteliaceae</taxon>
        <taxon>Heterostelium</taxon>
    </lineage>
</organism>
<dbReference type="EMBL" id="ADBJ01000002">
    <property type="protein sequence ID" value="EFA86726.1"/>
    <property type="molecule type" value="Genomic_DNA"/>
</dbReference>
<dbReference type="PANTHER" id="PTHR12601">
    <property type="entry name" value="EUKARYOTIC TRANSLATION INITIATION FACTOR 3 SUBUNIT EIF-3"/>
    <property type="match status" value="1"/>
</dbReference>